<sequence>MQEPDWSSLPVDLLEDIVDLLPWSSRPRFAAVCKHWRSAVLPFYPAWLTPVLLNAADVGSTNVRGRHLTLCQRTDWEITVAHIDLVTGAICDLYPLERCSFDFVVYDGERRMFGIKAVGVLEVARAIRCDCGGWYPWEFSELSPDEPKLTASPATSPVLHRGLLYLLGIDGRLAVYDDRQHERGLVVLDKPGGFGPDRDCDDCYLFESDEGELRAVLVGRRGTPVRVVRLDEQEMEWEVESLGGRAVFTGTPATLMVETGVEWMRNRIFVPRLHSWPETIHADLVERGGELAFVPASAAAAARDGGAGEKGIWSCGLEPQQSSEFWETIEFFHGVWVNFRN</sequence>
<dbReference type="InterPro" id="IPR036047">
    <property type="entry name" value="F-box-like_dom_sf"/>
</dbReference>
<dbReference type="AlphaFoldDB" id="A0A8T0VMM7"/>
<dbReference type="EMBL" id="CM029040">
    <property type="protein sequence ID" value="KAG2634856.1"/>
    <property type="molecule type" value="Genomic_DNA"/>
</dbReference>
<name>A0A8T0VMM7_PANVG</name>
<keyword evidence="3" id="KW-1185">Reference proteome</keyword>
<reference evidence="2" key="1">
    <citation type="submission" date="2020-05" db="EMBL/GenBank/DDBJ databases">
        <title>WGS assembly of Panicum virgatum.</title>
        <authorList>
            <person name="Lovell J.T."/>
            <person name="Jenkins J."/>
            <person name="Shu S."/>
            <person name="Juenger T.E."/>
            <person name="Schmutz J."/>
        </authorList>
    </citation>
    <scope>NUCLEOTIDE SEQUENCE</scope>
    <source>
        <strain evidence="2">AP13</strain>
    </source>
</reference>
<dbReference type="PANTHER" id="PTHR33127:SF77">
    <property type="entry name" value="F-BOX DOMAIN-CONTAINING PROTEIN"/>
    <property type="match status" value="1"/>
</dbReference>
<dbReference type="SMART" id="SM00256">
    <property type="entry name" value="FBOX"/>
    <property type="match status" value="1"/>
</dbReference>
<dbReference type="Pfam" id="PF03478">
    <property type="entry name" value="Beta-prop_KIB1-4"/>
    <property type="match status" value="1"/>
</dbReference>
<proteinExistence type="predicted"/>
<accession>A0A8T0VMM7</accession>
<dbReference type="Pfam" id="PF00646">
    <property type="entry name" value="F-box"/>
    <property type="match status" value="1"/>
</dbReference>
<organism evidence="2 3">
    <name type="scientific">Panicum virgatum</name>
    <name type="common">Blackwell switchgrass</name>
    <dbReference type="NCBI Taxonomy" id="38727"/>
    <lineage>
        <taxon>Eukaryota</taxon>
        <taxon>Viridiplantae</taxon>
        <taxon>Streptophyta</taxon>
        <taxon>Embryophyta</taxon>
        <taxon>Tracheophyta</taxon>
        <taxon>Spermatophyta</taxon>
        <taxon>Magnoliopsida</taxon>
        <taxon>Liliopsida</taxon>
        <taxon>Poales</taxon>
        <taxon>Poaceae</taxon>
        <taxon>PACMAD clade</taxon>
        <taxon>Panicoideae</taxon>
        <taxon>Panicodae</taxon>
        <taxon>Paniceae</taxon>
        <taxon>Panicinae</taxon>
        <taxon>Panicum</taxon>
        <taxon>Panicum sect. Hiantes</taxon>
    </lineage>
</organism>
<evidence type="ECO:0000313" key="3">
    <source>
        <dbReference type="Proteomes" id="UP000823388"/>
    </source>
</evidence>
<dbReference type="Proteomes" id="UP000823388">
    <property type="component" value="Chromosome 2N"/>
</dbReference>
<gene>
    <name evidence="2" type="ORF">PVAP13_2NG329900</name>
</gene>
<dbReference type="PANTHER" id="PTHR33127">
    <property type="entry name" value="TRANSMEMBRANE PROTEIN"/>
    <property type="match status" value="1"/>
</dbReference>
<comment type="caution">
    <text evidence="2">The sequence shown here is derived from an EMBL/GenBank/DDBJ whole genome shotgun (WGS) entry which is preliminary data.</text>
</comment>
<feature type="domain" description="F-box" evidence="1">
    <location>
        <begin position="9"/>
        <end position="49"/>
    </location>
</feature>
<evidence type="ECO:0000259" key="1">
    <source>
        <dbReference type="SMART" id="SM00256"/>
    </source>
</evidence>
<dbReference type="InterPro" id="IPR001810">
    <property type="entry name" value="F-box_dom"/>
</dbReference>
<dbReference type="SUPFAM" id="SSF81383">
    <property type="entry name" value="F-box domain"/>
    <property type="match status" value="1"/>
</dbReference>
<dbReference type="InterPro" id="IPR005174">
    <property type="entry name" value="KIB1-4_b-propeller"/>
</dbReference>
<protein>
    <recommendedName>
        <fullName evidence="1">F-box domain-containing protein</fullName>
    </recommendedName>
</protein>
<dbReference type="Gene3D" id="1.20.1280.50">
    <property type="match status" value="1"/>
</dbReference>
<evidence type="ECO:0000313" key="2">
    <source>
        <dbReference type="EMBL" id="KAG2634856.1"/>
    </source>
</evidence>